<dbReference type="Proteomes" id="UP000499080">
    <property type="component" value="Unassembled WGS sequence"/>
</dbReference>
<feature type="non-terminal residue" evidence="1">
    <location>
        <position position="1"/>
    </location>
</feature>
<proteinExistence type="predicted"/>
<comment type="caution">
    <text evidence="1">The sequence shown here is derived from an EMBL/GenBank/DDBJ whole genome shotgun (WGS) entry which is preliminary data.</text>
</comment>
<evidence type="ECO:0000313" key="2">
    <source>
        <dbReference type="Proteomes" id="UP000499080"/>
    </source>
</evidence>
<gene>
    <name evidence="1" type="ORF">AVEN_29877_1</name>
</gene>
<accession>A0A4Y2N4F9</accession>
<protein>
    <submittedName>
        <fullName evidence="1">Uncharacterized protein</fullName>
    </submittedName>
</protein>
<name>A0A4Y2N4F9_ARAVE</name>
<reference evidence="1 2" key="1">
    <citation type="journal article" date="2019" name="Sci. Rep.">
        <title>Orb-weaving spider Araneus ventricosus genome elucidates the spidroin gene catalogue.</title>
        <authorList>
            <person name="Kono N."/>
            <person name="Nakamura H."/>
            <person name="Ohtoshi R."/>
            <person name="Moran D.A.P."/>
            <person name="Shinohara A."/>
            <person name="Yoshida Y."/>
            <person name="Fujiwara M."/>
            <person name="Mori M."/>
            <person name="Tomita M."/>
            <person name="Arakawa K."/>
        </authorList>
    </citation>
    <scope>NUCLEOTIDE SEQUENCE [LARGE SCALE GENOMIC DNA]</scope>
</reference>
<evidence type="ECO:0000313" key="1">
    <source>
        <dbReference type="EMBL" id="GBN34318.1"/>
    </source>
</evidence>
<organism evidence="1 2">
    <name type="scientific">Araneus ventricosus</name>
    <name type="common">Orbweaver spider</name>
    <name type="synonym">Epeira ventricosa</name>
    <dbReference type="NCBI Taxonomy" id="182803"/>
    <lineage>
        <taxon>Eukaryota</taxon>
        <taxon>Metazoa</taxon>
        <taxon>Ecdysozoa</taxon>
        <taxon>Arthropoda</taxon>
        <taxon>Chelicerata</taxon>
        <taxon>Arachnida</taxon>
        <taxon>Araneae</taxon>
        <taxon>Araneomorphae</taxon>
        <taxon>Entelegynae</taxon>
        <taxon>Araneoidea</taxon>
        <taxon>Araneidae</taxon>
        <taxon>Araneus</taxon>
    </lineage>
</organism>
<dbReference type="AlphaFoldDB" id="A0A4Y2N4F9"/>
<keyword evidence="2" id="KW-1185">Reference proteome</keyword>
<sequence>PAPISKTKFWNKNSVRGMELSLVSLLDYCVVGTFKSGFVKTMRHPCPRQSIRSSKTPWSLSAVDGYFVMTEGFSVSILLDKEVKVRIYVI</sequence>
<dbReference type="EMBL" id="BGPR01126262">
    <property type="protein sequence ID" value="GBN34318.1"/>
    <property type="molecule type" value="Genomic_DNA"/>
</dbReference>